<dbReference type="SUPFAM" id="SSF55729">
    <property type="entry name" value="Acyl-CoA N-acyltransferases (Nat)"/>
    <property type="match status" value="1"/>
</dbReference>
<accession>A0A7Z2YG63</accession>
<name>A0A7Z2YG63_9VIBR</name>
<dbReference type="Pfam" id="PF00583">
    <property type="entry name" value="Acetyltransf_1"/>
    <property type="match status" value="1"/>
</dbReference>
<protein>
    <submittedName>
        <fullName evidence="2">GNAT family N-acetyltransferase</fullName>
    </submittedName>
</protein>
<sequence>MGKQLIQSAISWLSDHNCNQVNISVAVGNEEVIPFYEKLGFRKRSYMLQIRTL</sequence>
<dbReference type="InterPro" id="IPR000182">
    <property type="entry name" value="GNAT_dom"/>
</dbReference>
<dbReference type="AlphaFoldDB" id="A0A7Z2YG63"/>
<dbReference type="InterPro" id="IPR016181">
    <property type="entry name" value="Acyl_CoA_acyltransferase"/>
</dbReference>
<dbReference type="KEGG" id="vas:GT360_19540"/>
<evidence type="ECO:0000313" key="2">
    <source>
        <dbReference type="EMBL" id="QIA66183.1"/>
    </source>
</evidence>
<evidence type="ECO:0000259" key="1">
    <source>
        <dbReference type="PROSITE" id="PS51186"/>
    </source>
</evidence>
<evidence type="ECO:0000313" key="3">
    <source>
        <dbReference type="Proteomes" id="UP000464262"/>
    </source>
</evidence>
<dbReference type="PROSITE" id="PS51186">
    <property type="entry name" value="GNAT"/>
    <property type="match status" value="1"/>
</dbReference>
<feature type="domain" description="N-acetyltransferase" evidence="1">
    <location>
        <begin position="1"/>
        <end position="53"/>
    </location>
</feature>
<organism evidence="2 3">
    <name type="scientific">Vibrio astriarenae</name>
    <dbReference type="NCBI Taxonomy" id="1481923"/>
    <lineage>
        <taxon>Bacteria</taxon>
        <taxon>Pseudomonadati</taxon>
        <taxon>Pseudomonadota</taxon>
        <taxon>Gammaproteobacteria</taxon>
        <taxon>Vibrionales</taxon>
        <taxon>Vibrionaceae</taxon>
        <taxon>Vibrio</taxon>
    </lineage>
</organism>
<dbReference type="Proteomes" id="UP000464262">
    <property type="component" value="Chromosome 2"/>
</dbReference>
<reference evidence="2 3" key="1">
    <citation type="submission" date="2020-01" db="EMBL/GenBank/DDBJ databases">
        <title>Whole genome and functional gene identification of agarase of Vibrio HN897.</title>
        <authorList>
            <person name="Liu Y."/>
            <person name="Zhao Z."/>
        </authorList>
    </citation>
    <scope>NUCLEOTIDE SEQUENCE [LARGE SCALE GENOMIC DNA]</scope>
    <source>
        <strain evidence="2 3">HN897</strain>
    </source>
</reference>
<dbReference type="EMBL" id="CP047476">
    <property type="protein sequence ID" value="QIA66183.1"/>
    <property type="molecule type" value="Genomic_DNA"/>
</dbReference>
<dbReference type="Gene3D" id="3.40.630.30">
    <property type="match status" value="1"/>
</dbReference>
<gene>
    <name evidence="2" type="ORF">GT360_19540</name>
</gene>
<proteinExistence type="predicted"/>
<keyword evidence="2" id="KW-0808">Transferase</keyword>
<dbReference type="GO" id="GO:0016747">
    <property type="term" value="F:acyltransferase activity, transferring groups other than amino-acyl groups"/>
    <property type="evidence" value="ECO:0007669"/>
    <property type="project" value="InterPro"/>
</dbReference>
<keyword evidence="3" id="KW-1185">Reference proteome</keyword>